<keyword evidence="6" id="KW-0442">Lipid degradation</keyword>
<dbReference type="GO" id="GO:0016042">
    <property type="term" value="P:lipid catabolic process"/>
    <property type="evidence" value="ECO:0007669"/>
    <property type="project" value="UniProtKB-KW"/>
</dbReference>
<keyword evidence="4 10" id="KW-0732">Signal</keyword>
<dbReference type="PaxDb" id="3708-A0A078HYL0"/>
<dbReference type="GO" id="GO:0016788">
    <property type="term" value="F:hydrolase activity, acting on ester bonds"/>
    <property type="evidence" value="ECO:0007669"/>
    <property type="project" value="InterPro"/>
</dbReference>
<evidence type="ECO:0000313" key="11">
    <source>
        <dbReference type="EMBL" id="CDY42419.1"/>
    </source>
</evidence>
<evidence type="ECO:0000256" key="4">
    <source>
        <dbReference type="ARBA" id="ARBA00022729"/>
    </source>
</evidence>
<gene>
    <name evidence="11" type="primary">BnaC02g22890D</name>
    <name evidence="11" type="ORF">GSBRNA2T00074721001</name>
</gene>
<reference evidence="11 12" key="1">
    <citation type="journal article" date="2014" name="Science">
        <title>Plant genetics. Early allopolyploid evolution in the post-Neolithic Brassica napus oilseed genome.</title>
        <authorList>
            <person name="Chalhoub B."/>
            <person name="Denoeud F."/>
            <person name="Liu S."/>
            <person name="Parkin I.A."/>
            <person name="Tang H."/>
            <person name="Wang X."/>
            <person name="Chiquet J."/>
            <person name="Belcram H."/>
            <person name="Tong C."/>
            <person name="Samans B."/>
            <person name="Correa M."/>
            <person name="Da Silva C."/>
            <person name="Just J."/>
            <person name="Falentin C."/>
            <person name="Koh C.S."/>
            <person name="Le Clainche I."/>
            <person name="Bernard M."/>
            <person name="Bento P."/>
            <person name="Noel B."/>
            <person name="Labadie K."/>
            <person name="Alberti A."/>
            <person name="Charles M."/>
            <person name="Arnaud D."/>
            <person name="Guo H."/>
            <person name="Daviaud C."/>
            <person name="Alamery S."/>
            <person name="Jabbari K."/>
            <person name="Zhao M."/>
            <person name="Edger P.P."/>
            <person name="Chelaifa H."/>
            <person name="Tack D."/>
            <person name="Lassalle G."/>
            <person name="Mestiri I."/>
            <person name="Schnel N."/>
            <person name="Le Paslier M.C."/>
            <person name="Fan G."/>
            <person name="Renault V."/>
            <person name="Bayer P.E."/>
            <person name="Golicz A.A."/>
            <person name="Manoli S."/>
            <person name="Lee T.H."/>
            <person name="Thi V.H."/>
            <person name="Chalabi S."/>
            <person name="Hu Q."/>
            <person name="Fan C."/>
            <person name="Tollenaere R."/>
            <person name="Lu Y."/>
            <person name="Battail C."/>
            <person name="Shen J."/>
            <person name="Sidebottom C.H."/>
            <person name="Wang X."/>
            <person name="Canaguier A."/>
            <person name="Chauveau A."/>
            <person name="Berard A."/>
            <person name="Deniot G."/>
            <person name="Guan M."/>
            <person name="Liu Z."/>
            <person name="Sun F."/>
            <person name="Lim Y.P."/>
            <person name="Lyons E."/>
            <person name="Town C.D."/>
            <person name="Bancroft I."/>
            <person name="Wang X."/>
            <person name="Meng J."/>
            <person name="Ma J."/>
            <person name="Pires J.C."/>
            <person name="King G.J."/>
            <person name="Brunel D."/>
            <person name="Delourme R."/>
            <person name="Renard M."/>
            <person name="Aury J.M."/>
            <person name="Adams K.L."/>
            <person name="Batley J."/>
            <person name="Snowdon R.J."/>
            <person name="Tost J."/>
            <person name="Edwards D."/>
            <person name="Zhou Y."/>
            <person name="Hua W."/>
            <person name="Sharpe A.G."/>
            <person name="Paterson A.H."/>
            <person name="Guan C."/>
            <person name="Wincker P."/>
        </authorList>
    </citation>
    <scope>NUCLEOTIDE SEQUENCE [LARGE SCALE GENOMIC DNA]</scope>
    <source>
        <strain evidence="12">cv. Darmor-bzh</strain>
    </source>
</reference>
<keyword evidence="3" id="KW-0964">Secreted</keyword>
<dbReference type="OMA" id="CVCNICI"/>
<dbReference type="Pfam" id="PF00657">
    <property type="entry name" value="Lipase_GDSL"/>
    <property type="match status" value="1"/>
</dbReference>
<keyword evidence="9" id="KW-1133">Transmembrane helix</keyword>
<dbReference type="PANTHER" id="PTHR45650:SF16">
    <property type="entry name" value="OS02G0732800 PROTEIN"/>
    <property type="match status" value="1"/>
</dbReference>
<keyword evidence="9" id="KW-0472">Membrane</keyword>
<feature type="chain" id="PRO_5001737600" evidence="10">
    <location>
        <begin position="19"/>
        <end position="321"/>
    </location>
</feature>
<dbReference type="AlphaFoldDB" id="A0A078HYL0"/>
<proteinExistence type="inferred from homology"/>
<evidence type="ECO:0000256" key="5">
    <source>
        <dbReference type="ARBA" id="ARBA00022801"/>
    </source>
</evidence>
<dbReference type="InterPro" id="IPR001087">
    <property type="entry name" value="GDSL"/>
</dbReference>
<dbReference type="Gene3D" id="3.40.50.1110">
    <property type="entry name" value="SGNH hydrolase"/>
    <property type="match status" value="2"/>
</dbReference>
<keyword evidence="5" id="KW-0378">Hydrolase</keyword>
<comment type="subcellular location">
    <subcellularLocation>
        <location evidence="1">Secreted</location>
    </subcellularLocation>
</comment>
<dbReference type="Proteomes" id="UP000028999">
    <property type="component" value="Unassembled WGS sequence"/>
</dbReference>
<accession>A0A078HYL0</accession>
<evidence type="ECO:0000256" key="1">
    <source>
        <dbReference type="ARBA" id="ARBA00004613"/>
    </source>
</evidence>
<dbReference type="STRING" id="3708.A0A078HYL0"/>
<evidence type="ECO:0000256" key="8">
    <source>
        <dbReference type="SAM" id="MobiDB-lite"/>
    </source>
</evidence>
<dbReference type="PANTHER" id="PTHR45650">
    <property type="entry name" value="GDSL-LIKE LIPASE/ACYLHYDROLASE-RELATED"/>
    <property type="match status" value="1"/>
</dbReference>
<organism evidence="11 12">
    <name type="scientific">Brassica napus</name>
    <name type="common">Rape</name>
    <dbReference type="NCBI Taxonomy" id="3708"/>
    <lineage>
        <taxon>Eukaryota</taxon>
        <taxon>Viridiplantae</taxon>
        <taxon>Streptophyta</taxon>
        <taxon>Embryophyta</taxon>
        <taxon>Tracheophyta</taxon>
        <taxon>Spermatophyta</taxon>
        <taxon>Magnoliopsida</taxon>
        <taxon>eudicotyledons</taxon>
        <taxon>Gunneridae</taxon>
        <taxon>Pentapetalae</taxon>
        <taxon>rosids</taxon>
        <taxon>malvids</taxon>
        <taxon>Brassicales</taxon>
        <taxon>Brassicaceae</taxon>
        <taxon>Brassiceae</taxon>
        <taxon>Brassica</taxon>
    </lineage>
</organism>
<dbReference type="EMBL" id="LK032524">
    <property type="protein sequence ID" value="CDY42419.1"/>
    <property type="molecule type" value="Genomic_DNA"/>
</dbReference>
<evidence type="ECO:0000256" key="3">
    <source>
        <dbReference type="ARBA" id="ARBA00022525"/>
    </source>
</evidence>
<dbReference type="Gramene" id="CDY42419">
    <property type="protein sequence ID" value="CDY42419"/>
    <property type="gene ID" value="GSBRNA2T00074721001"/>
</dbReference>
<evidence type="ECO:0000313" key="12">
    <source>
        <dbReference type="Proteomes" id="UP000028999"/>
    </source>
</evidence>
<evidence type="ECO:0000256" key="7">
    <source>
        <dbReference type="ARBA" id="ARBA00023098"/>
    </source>
</evidence>
<dbReference type="GO" id="GO:0005576">
    <property type="term" value="C:extracellular region"/>
    <property type="evidence" value="ECO:0007669"/>
    <property type="project" value="UniProtKB-SubCell"/>
</dbReference>
<protein>
    <submittedName>
        <fullName evidence="11">BnaC02g22890D protein</fullName>
    </submittedName>
</protein>
<sequence length="321" mass="36010">MKYLLVFFIVLGLNAINGYDCKIVQFIFGDSLSDVGNNRNLPRSLAQANLPFYGIDFGNGLPNGRFTNGRTVSDIIGDKIGLPRPLAFLDPSMNEDVILANGVNYASGGGGILNETGGYFIQRFSLWKQIELFQGTQDVIVAKIGKQEADKFFQQARYVVALGSNDFINNYLMPVYGDSWKYNDQTFVDYLMETLDSQLRVTAKNEYSVSIDVTFKVHLYFIIVLTYLYVCVCNICIGFDNSDSPCCSFYRIRPALTCIPASTLCKDRSKYVFWDEYHPTDKANELVANILIKRFDFMRADDGTSEAPSPSPDLAPSPDDK</sequence>
<feature type="transmembrane region" description="Helical" evidence="9">
    <location>
        <begin position="217"/>
        <end position="239"/>
    </location>
</feature>
<evidence type="ECO:0000256" key="9">
    <source>
        <dbReference type="SAM" id="Phobius"/>
    </source>
</evidence>
<dbReference type="InterPro" id="IPR051238">
    <property type="entry name" value="GDSL_esterase/lipase"/>
</dbReference>
<keyword evidence="12" id="KW-1185">Reference proteome</keyword>
<feature type="signal peptide" evidence="10">
    <location>
        <begin position="1"/>
        <end position="18"/>
    </location>
</feature>
<evidence type="ECO:0000256" key="6">
    <source>
        <dbReference type="ARBA" id="ARBA00022963"/>
    </source>
</evidence>
<keyword evidence="9" id="KW-0812">Transmembrane</keyword>
<feature type="region of interest" description="Disordered" evidence="8">
    <location>
        <begin position="302"/>
        <end position="321"/>
    </location>
</feature>
<evidence type="ECO:0000256" key="2">
    <source>
        <dbReference type="ARBA" id="ARBA00008668"/>
    </source>
</evidence>
<comment type="similarity">
    <text evidence="2">Belongs to the 'GDSL' lipolytic enzyme family.</text>
</comment>
<evidence type="ECO:0000256" key="10">
    <source>
        <dbReference type="SAM" id="SignalP"/>
    </source>
</evidence>
<name>A0A078HYL0_BRANA</name>
<keyword evidence="7" id="KW-0443">Lipid metabolism</keyword>
<dbReference type="InterPro" id="IPR036514">
    <property type="entry name" value="SGNH_hydro_sf"/>
</dbReference>